<dbReference type="EMBL" id="JAMZMK010007395">
    <property type="protein sequence ID" value="KAI7744993.1"/>
    <property type="molecule type" value="Genomic_DNA"/>
</dbReference>
<accession>A0AAD5CMX1</accession>
<dbReference type="InterPro" id="IPR000210">
    <property type="entry name" value="BTB/POZ_dom"/>
</dbReference>
<reference evidence="3" key="1">
    <citation type="submission" date="2022-06" db="EMBL/GenBank/DDBJ databases">
        <title>Uncovering the hologenomic basis of an extraordinary plant invasion.</title>
        <authorList>
            <person name="Bieker V.C."/>
            <person name="Martin M.D."/>
            <person name="Gilbert T."/>
            <person name="Hodgins K."/>
            <person name="Battlay P."/>
            <person name="Petersen B."/>
            <person name="Wilson J."/>
        </authorList>
    </citation>
    <scope>NUCLEOTIDE SEQUENCE</scope>
    <source>
        <strain evidence="3">AA19_3_7</strain>
        <tissue evidence="3">Leaf</tissue>
    </source>
</reference>
<dbReference type="AlphaFoldDB" id="A0AAD5CMX1"/>
<dbReference type="Proteomes" id="UP001206925">
    <property type="component" value="Unassembled WGS sequence"/>
</dbReference>
<comment type="caution">
    <text evidence="3">The sequence shown here is derived from an EMBL/GenBank/DDBJ whole genome shotgun (WGS) entry which is preliminary data.</text>
</comment>
<dbReference type="SUPFAM" id="SSF54695">
    <property type="entry name" value="POZ domain"/>
    <property type="match status" value="1"/>
</dbReference>
<organism evidence="3 4">
    <name type="scientific">Ambrosia artemisiifolia</name>
    <name type="common">Common ragweed</name>
    <dbReference type="NCBI Taxonomy" id="4212"/>
    <lineage>
        <taxon>Eukaryota</taxon>
        <taxon>Viridiplantae</taxon>
        <taxon>Streptophyta</taxon>
        <taxon>Embryophyta</taxon>
        <taxon>Tracheophyta</taxon>
        <taxon>Spermatophyta</taxon>
        <taxon>Magnoliopsida</taxon>
        <taxon>eudicotyledons</taxon>
        <taxon>Gunneridae</taxon>
        <taxon>Pentapetalae</taxon>
        <taxon>asterids</taxon>
        <taxon>campanulids</taxon>
        <taxon>Asterales</taxon>
        <taxon>Asteraceae</taxon>
        <taxon>Asteroideae</taxon>
        <taxon>Heliantheae alliance</taxon>
        <taxon>Heliantheae</taxon>
        <taxon>Ambrosia</taxon>
    </lineage>
</organism>
<dbReference type="InterPro" id="IPR043454">
    <property type="entry name" value="NPH3/RPT2-like"/>
</dbReference>
<dbReference type="PANTHER" id="PTHR32370">
    <property type="entry name" value="OS12G0117600 PROTEIN"/>
    <property type="match status" value="1"/>
</dbReference>
<dbReference type="SMART" id="SM00225">
    <property type="entry name" value="BTB"/>
    <property type="match status" value="1"/>
</dbReference>
<dbReference type="PROSITE" id="PS50097">
    <property type="entry name" value="BTB"/>
    <property type="match status" value="1"/>
</dbReference>
<dbReference type="InterPro" id="IPR011333">
    <property type="entry name" value="SKP1/BTB/POZ_sf"/>
</dbReference>
<proteinExistence type="predicted"/>
<keyword evidence="4" id="KW-1185">Reference proteome</keyword>
<feature type="domain" description="BTB" evidence="2">
    <location>
        <begin position="43"/>
        <end position="111"/>
    </location>
</feature>
<comment type="pathway">
    <text evidence="1">Protein modification; protein ubiquitination.</text>
</comment>
<gene>
    <name evidence="3" type="ORF">M8C21_003895</name>
</gene>
<dbReference type="Pfam" id="PF00651">
    <property type="entry name" value="BTB"/>
    <property type="match status" value="1"/>
</dbReference>
<evidence type="ECO:0000313" key="3">
    <source>
        <dbReference type="EMBL" id="KAI7744993.1"/>
    </source>
</evidence>
<evidence type="ECO:0000259" key="2">
    <source>
        <dbReference type="PROSITE" id="PS50097"/>
    </source>
</evidence>
<dbReference type="Gene3D" id="3.30.710.10">
    <property type="entry name" value="Potassium Channel Kv1.1, Chain A"/>
    <property type="match status" value="1"/>
</dbReference>
<protein>
    <recommendedName>
        <fullName evidence="2">BTB domain-containing protein</fullName>
    </recommendedName>
</protein>
<sequence length="191" mass="21019">MVDVHQGRFVLPATIGMPATKKELNADAMKRISDWILSQEIPCDITVCVGGVSFPVHKFPLVSKCGYIKKLLSDTKNTDLSVVEIPDVPGGPEGFELAAKFCYETNIGLSTENIAVARCVAEYLEMTEKYATGNLVSITEAYLNDTGLTNLSRVASILQSSGNLLPISDKVKLIDRCICFQWNPEAEYDFY</sequence>
<evidence type="ECO:0000256" key="1">
    <source>
        <dbReference type="ARBA" id="ARBA00004906"/>
    </source>
</evidence>
<name>A0AAD5CMX1_AMBAR</name>
<evidence type="ECO:0000313" key="4">
    <source>
        <dbReference type="Proteomes" id="UP001206925"/>
    </source>
</evidence>